<feature type="compositionally biased region" description="Basic and acidic residues" evidence="12">
    <location>
        <begin position="681"/>
        <end position="707"/>
    </location>
</feature>
<evidence type="ECO:0000256" key="3">
    <source>
        <dbReference type="ARBA" id="ARBA00022737"/>
    </source>
</evidence>
<feature type="domain" description="C2H2-type" evidence="14">
    <location>
        <begin position="1108"/>
        <end position="1135"/>
    </location>
</feature>
<evidence type="ECO:0000313" key="16">
    <source>
        <dbReference type="Proteomes" id="UP001642540"/>
    </source>
</evidence>
<evidence type="ECO:0000256" key="11">
    <source>
        <dbReference type="RuleBase" id="RU000682"/>
    </source>
</evidence>
<sequence length="1170" mass="127282">MSPSTTTTTTTTTSSSNPRSVPTPGGKTRRSKRIKVEDSRRGPKEEIPDDDVHSPKSDKLTIDEDSVVNHAAESGLDSIIGKEGGDAQQQLASPNGSLPSSPYPEQFSLLKSQSSLVNGGVSGSGPFTCEQCGLTFTQREEYEKHEASHPTPNQSCKICFKQFANVYRLQRHMISHDESAGLRKFKCPDCEKAFKFKHHLKEHVRIHSGEKPFECSNCKKRFSHSGSYSSHMTSKKCLIMNLKLGRNRNNDSKGLSGTPSSGVSISSPQRGSSSKQNSSNNRQQQPPTQGNMFADPTTFPGHPLLSAKLGKTPVAPPSDNNMLSHQNGTDLPTFPATPPPFLPPGPVNFNPFLMTAAAAAGLPPNPYHLNMTTFLNSLPHNSPLRQLANLDNSDELLTKRAAELMNGMSSFDPTQSLHLREHHRQRSSLSSSNRSQISRSPSPNSCDESMSSSKPHDDVIMNGKDGTEEDEDDEDDGILRGRGRRLGDVDNDDEMMMGDAEDVSKPTSVINSPSRGDDGERRHRGGDEDAEDSEGKDKLDNNVQRLLHTVNANVTRQFLEACSMKNGYSVEKMLGSGGESSCDPMLSPGSSRPQSRFGDDEMDEERSQDHEIHNNNNSIISNGSEELIKLNSSSHKRSKNGGVEGLAARLELCQNDPTAAAAAAFGSKAASLLFLHHHQHQDKGKEFDKKRHKEDSSSDHQQRRNEEENPSSQSENESGDHHDNNNESSHETVEEGRRARVRSLFSESQLAVLRQHYAIDPRPRREHLLALAQQLALPLRVVQVWFQNSRARDRREGRPPQPVAQAFVGSKGLGVTGIPSGLSPLINGFSVPRLGLALPSWTINTSGGEMKEQQPSPQLPVNLGMNGNGEQPLDLSTKKSTPSNSPRPSTGISEPVTSDSDDTNGLSGFNQPLNLKTSPNSSPFAGHSTNSANCNGLKSSSPGILSSAQSRLAKILSQPPASPTIHTVYSGHQNGGGIVFDARTPSPAVSLGPMITPMLSGLIPVPSNSPHELHLNGYARSPINLMASGGSENGDHTALFLGMNGPPTKKRKSDGNVSIPKQSSGSGGSNNGQPEEPGQFACDQCEKSFNKQSSLARHKYEHSGQRPYKCNTCEKAFKHKHHLTEHLRLHTGAKPFQCNKCGKRFSHSGSYSQHMNHRYAYCKPSPNNTR</sequence>
<keyword evidence="4 9" id="KW-0863">Zinc-finger</keyword>
<keyword evidence="5" id="KW-0862">Zinc</keyword>
<evidence type="ECO:0000259" key="14">
    <source>
        <dbReference type="PROSITE" id="PS50157"/>
    </source>
</evidence>
<feature type="domain" description="Homeobox" evidence="13">
    <location>
        <begin position="736"/>
        <end position="796"/>
    </location>
</feature>
<dbReference type="Pfam" id="PF00046">
    <property type="entry name" value="Homeodomain"/>
    <property type="match status" value="1"/>
</dbReference>
<dbReference type="Gene3D" id="3.30.160.60">
    <property type="entry name" value="Classic Zinc Finger"/>
    <property type="match status" value="6"/>
</dbReference>
<feature type="compositionally biased region" description="Polar residues" evidence="12">
    <location>
        <begin position="505"/>
        <end position="514"/>
    </location>
</feature>
<keyword evidence="7 10" id="KW-0371">Homeobox</keyword>
<comment type="caution">
    <text evidence="15">The sequence shown here is derived from an EMBL/GenBank/DDBJ whole genome shotgun (WGS) entry which is preliminary data.</text>
</comment>
<feature type="region of interest" description="Disordered" evidence="12">
    <location>
        <begin position="678"/>
        <end position="738"/>
    </location>
</feature>
<dbReference type="InterPro" id="IPR009057">
    <property type="entry name" value="Homeodomain-like_sf"/>
</dbReference>
<accession>A0ABP1RM32</accession>
<gene>
    <name evidence="15" type="ORF">ODALV1_LOCUS23804</name>
</gene>
<proteinExistence type="predicted"/>
<keyword evidence="3" id="KW-0677">Repeat</keyword>
<keyword evidence="2" id="KW-0479">Metal-binding</keyword>
<feature type="compositionally biased region" description="Low complexity" evidence="12">
    <location>
        <begin position="427"/>
        <end position="445"/>
    </location>
</feature>
<comment type="subcellular location">
    <subcellularLocation>
        <location evidence="1 10 11">Nucleus</location>
    </subcellularLocation>
</comment>
<feature type="compositionally biased region" description="Basic and acidic residues" evidence="12">
    <location>
        <begin position="718"/>
        <end position="738"/>
    </location>
</feature>
<dbReference type="SUPFAM" id="SSF46689">
    <property type="entry name" value="Homeodomain-like"/>
    <property type="match status" value="1"/>
</dbReference>
<dbReference type="PROSITE" id="PS50071">
    <property type="entry name" value="HOMEOBOX_2"/>
    <property type="match status" value="1"/>
</dbReference>
<dbReference type="EMBL" id="CAXLJM020000083">
    <property type="protein sequence ID" value="CAL8130606.1"/>
    <property type="molecule type" value="Genomic_DNA"/>
</dbReference>
<feature type="domain" description="C2H2-type" evidence="14">
    <location>
        <begin position="185"/>
        <end position="212"/>
    </location>
</feature>
<dbReference type="Gene3D" id="1.10.10.60">
    <property type="entry name" value="Homeodomain-like"/>
    <property type="match status" value="1"/>
</dbReference>
<protein>
    <recommendedName>
        <fullName evidence="17">Zinc finger protein</fullName>
    </recommendedName>
</protein>
<dbReference type="InterPro" id="IPR036236">
    <property type="entry name" value="Znf_C2H2_sf"/>
</dbReference>
<evidence type="ECO:0000256" key="7">
    <source>
        <dbReference type="ARBA" id="ARBA00023155"/>
    </source>
</evidence>
<feature type="domain" description="C2H2-type" evidence="14">
    <location>
        <begin position="1136"/>
        <end position="1164"/>
    </location>
</feature>
<dbReference type="PROSITE" id="PS50157">
    <property type="entry name" value="ZINC_FINGER_C2H2_2"/>
    <property type="match status" value="5"/>
</dbReference>
<evidence type="ECO:0000256" key="12">
    <source>
        <dbReference type="SAM" id="MobiDB-lite"/>
    </source>
</evidence>
<dbReference type="PROSITE" id="PS00027">
    <property type="entry name" value="HOMEOBOX_1"/>
    <property type="match status" value="1"/>
</dbReference>
<dbReference type="PANTHER" id="PTHR24391:SF27">
    <property type="entry name" value="ZINC FINGER PROTEIN 1"/>
    <property type="match status" value="1"/>
</dbReference>
<feature type="region of interest" description="Disordered" evidence="12">
    <location>
        <begin position="1036"/>
        <end position="1081"/>
    </location>
</feature>
<feature type="compositionally biased region" description="Basic and acidic residues" evidence="12">
    <location>
        <begin position="515"/>
        <end position="540"/>
    </location>
</feature>
<keyword evidence="8 10" id="KW-0539">Nucleus</keyword>
<evidence type="ECO:0000256" key="9">
    <source>
        <dbReference type="PROSITE-ProRule" id="PRU00042"/>
    </source>
</evidence>
<dbReference type="PANTHER" id="PTHR24391">
    <property type="entry name" value="HISTONE H4 TRANSCRIPTION FACTOR-RELATED"/>
    <property type="match status" value="1"/>
</dbReference>
<feature type="compositionally biased region" description="Acidic residues" evidence="12">
    <location>
        <begin position="467"/>
        <end position="476"/>
    </location>
</feature>
<feature type="domain" description="C2H2-type" evidence="14">
    <location>
        <begin position="127"/>
        <end position="154"/>
    </location>
</feature>
<dbReference type="PROSITE" id="PS00028">
    <property type="entry name" value="ZINC_FINGER_C2H2_1"/>
    <property type="match status" value="4"/>
</dbReference>
<feature type="compositionally biased region" description="Acidic residues" evidence="12">
    <location>
        <begin position="489"/>
        <end position="501"/>
    </location>
</feature>
<feature type="region of interest" description="Disordered" evidence="12">
    <location>
        <begin position="418"/>
        <end position="541"/>
    </location>
</feature>
<keyword evidence="16" id="KW-1185">Reference proteome</keyword>
<feature type="DNA-binding region" description="Homeobox" evidence="10">
    <location>
        <begin position="738"/>
        <end position="797"/>
    </location>
</feature>
<evidence type="ECO:0000256" key="5">
    <source>
        <dbReference type="ARBA" id="ARBA00022833"/>
    </source>
</evidence>
<feature type="compositionally biased region" description="Polar residues" evidence="12">
    <location>
        <begin position="878"/>
        <end position="935"/>
    </location>
</feature>
<evidence type="ECO:0000256" key="6">
    <source>
        <dbReference type="ARBA" id="ARBA00023125"/>
    </source>
</evidence>
<feature type="compositionally biased region" description="Low complexity" evidence="12">
    <location>
        <begin position="256"/>
        <end position="289"/>
    </location>
</feature>
<dbReference type="InterPro" id="IPR001356">
    <property type="entry name" value="HD"/>
</dbReference>
<evidence type="ECO:0000313" key="15">
    <source>
        <dbReference type="EMBL" id="CAL8130606.1"/>
    </source>
</evidence>
<feature type="region of interest" description="Disordered" evidence="12">
    <location>
        <begin position="575"/>
        <end position="620"/>
    </location>
</feature>
<feature type="region of interest" description="Disordered" evidence="12">
    <location>
        <begin position="845"/>
        <end position="935"/>
    </location>
</feature>
<feature type="compositionally biased region" description="Low complexity" evidence="12">
    <location>
        <begin position="1"/>
        <end position="24"/>
    </location>
</feature>
<dbReference type="SMART" id="SM00355">
    <property type="entry name" value="ZnF_C2H2"/>
    <property type="match status" value="7"/>
</dbReference>
<evidence type="ECO:0000256" key="4">
    <source>
        <dbReference type="ARBA" id="ARBA00022771"/>
    </source>
</evidence>
<feature type="compositionally biased region" description="Polar residues" evidence="12">
    <location>
        <begin position="318"/>
        <end position="330"/>
    </location>
</feature>
<evidence type="ECO:0000256" key="10">
    <source>
        <dbReference type="PROSITE-ProRule" id="PRU00108"/>
    </source>
</evidence>
<dbReference type="SUPFAM" id="SSF57667">
    <property type="entry name" value="beta-beta-alpha zinc fingers"/>
    <property type="match status" value="4"/>
</dbReference>
<evidence type="ECO:0000256" key="1">
    <source>
        <dbReference type="ARBA" id="ARBA00004123"/>
    </source>
</evidence>
<keyword evidence="6 10" id="KW-0238">DNA-binding</keyword>
<dbReference type="InterPro" id="IPR013087">
    <property type="entry name" value="Znf_C2H2_type"/>
</dbReference>
<feature type="compositionally biased region" description="Basic and acidic residues" evidence="12">
    <location>
        <begin position="34"/>
        <end position="62"/>
    </location>
</feature>
<dbReference type="Proteomes" id="UP001642540">
    <property type="component" value="Unassembled WGS sequence"/>
</dbReference>
<dbReference type="Pfam" id="PF00096">
    <property type="entry name" value="zf-C2H2"/>
    <property type="match status" value="5"/>
</dbReference>
<evidence type="ECO:0008006" key="17">
    <source>
        <dbReference type="Google" id="ProtNLM"/>
    </source>
</evidence>
<evidence type="ECO:0000256" key="2">
    <source>
        <dbReference type="ARBA" id="ARBA00022723"/>
    </source>
</evidence>
<dbReference type="InterPro" id="IPR017970">
    <property type="entry name" value="Homeobox_CS"/>
</dbReference>
<dbReference type="SMART" id="SM00389">
    <property type="entry name" value="HOX"/>
    <property type="match status" value="1"/>
</dbReference>
<organism evidence="15 16">
    <name type="scientific">Orchesella dallaii</name>
    <dbReference type="NCBI Taxonomy" id="48710"/>
    <lineage>
        <taxon>Eukaryota</taxon>
        <taxon>Metazoa</taxon>
        <taxon>Ecdysozoa</taxon>
        <taxon>Arthropoda</taxon>
        <taxon>Hexapoda</taxon>
        <taxon>Collembola</taxon>
        <taxon>Entomobryomorpha</taxon>
        <taxon>Entomobryoidea</taxon>
        <taxon>Orchesellidae</taxon>
        <taxon>Orchesellinae</taxon>
        <taxon>Orchesella</taxon>
    </lineage>
</organism>
<evidence type="ECO:0000256" key="8">
    <source>
        <dbReference type="ARBA" id="ARBA00023242"/>
    </source>
</evidence>
<feature type="domain" description="C2H2-type" evidence="14">
    <location>
        <begin position="1080"/>
        <end position="1107"/>
    </location>
</feature>
<dbReference type="InterPro" id="IPR051574">
    <property type="entry name" value="ZnF_E-box_Homeobox"/>
</dbReference>
<reference evidence="15 16" key="1">
    <citation type="submission" date="2024-08" db="EMBL/GenBank/DDBJ databases">
        <authorList>
            <person name="Cucini C."/>
            <person name="Frati F."/>
        </authorList>
    </citation>
    <scope>NUCLEOTIDE SEQUENCE [LARGE SCALE GENOMIC DNA]</scope>
</reference>
<dbReference type="CDD" id="cd00086">
    <property type="entry name" value="homeodomain"/>
    <property type="match status" value="1"/>
</dbReference>
<feature type="region of interest" description="Disordered" evidence="12">
    <location>
        <begin position="1"/>
        <end position="67"/>
    </location>
</feature>
<name>A0ABP1RM32_9HEXA</name>
<feature type="region of interest" description="Disordered" evidence="12">
    <location>
        <begin position="246"/>
        <end position="342"/>
    </location>
</feature>
<evidence type="ECO:0000259" key="13">
    <source>
        <dbReference type="PROSITE" id="PS50071"/>
    </source>
</evidence>